<dbReference type="SUPFAM" id="SSF53613">
    <property type="entry name" value="Ribokinase-like"/>
    <property type="match status" value="1"/>
</dbReference>
<dbReference type="Pfam" id="PF00294">
    <property type="entry name" value="PfkB"/>
    <property type="match status" value="1"/>
</dbReference>
<dbReference type="PANTHER" id="PTHR10584">
    <property type="entry name" value="SUGAR KINASE"/>
    <property type="match status" value="1"/>
</dbReference>
<dbReference type="RefSeq" id="WP_192753916.1">
    <property type="nucleotide sequence ID" value="NZ_BAABJL010000095.1"/>
</dbReference>
<keyword evidence="5" id="KW-1185">Reference proteome</keyword>
<dbReference type="GO" id="GO:0016301">
    <property type="term" value="F:kinase activity"/>
    <property type="evidence" value="ECO:0007669"/>
    <property type="project" value="UniProtKB-KW"/>
</dbReference>
<sequence length="345" mass="36738">MSRRSVSAAPATERPQVDVFLVGTLFFDLVLAGLDAMPEAGAEVWARQRAVSPGGVANRAVAAARLGLHTGLAGQVGTDLFGDHLWQTLGEVDNLDLRWASRSPDVQTTLTVSVAHGGDRRFLSHGEPTWPGEAALDLARLPRARAAQVGLEAGVPEWAKHLRSEGTRLFGGVGWDPSGRWSTQVLDDLTHFDAFVLNTGEAMAYTRTDTPVAALRQLGERVAVVAITDGDHGALAVDGMTGEFVNVPAIPVRAVDPTGAGDAFFAAFLFGTLAEWPLRERLLFANLCAGQSVRGLGGAVSAPGWDDIAAWLESREQEAAAFSFLGPELARRRSNPRQQSSKKVS</sequence>
<comment type="caution">
    <text evidence="4">The sequence shown here is derived from an EMBL/GenBank/DDBJ whole genome shotgun (WGS) entry which is preliminary data.</text>
</comment>
<name>A0A927RBV6_9ACTN</name>
<dbReference type="InterPro" id="IPR011611">
    <property type="entry name" value="PfkB_dom"/>
</dbReference>
<dbReference type="AlphaFoldDB" id="A0A927RBV6"/>
<accession>A0A927RBV6</accession>
<evidence type="ECO:0000256" key="2">
    <source>
        <dbReference type="ARBA" id="ARBA00022777"/>
    </source>
</evidence>
<protein>
    <submittedName>
        <fullName evidence="4">Sugar/nucleoside kinase (Ribokinase family)</fullName>
    </submittedName>
</protein>
<evidence type="ECO:0000313" key="5">
    <source>
        <dbReference type="Proteomes" id="UP000638648"/>
    </source>
</evidence>
<dbReference type="EMBL" id="JADBEM010000001">
    <property type="protein sequence ID" value="MBE1610562.1"/>
    <property type="molecule type" value="Genomic_DNA"/>
</dbReference>
<gene>
    <name evidence="4" type="ORF">HEB94_007410</name>
</gene>
<evidence type="ECO:0000256" key="1">
    <source>
        <dbReference type="ARBA" id="ARBA00022679"/>
    </source>
</evidence>
<keyword evidence="1" id="KW-0808">Transferase</keyword>
<dbReference type="Gene3D" id="3.40.1190.20">
    <property type="match status" value="1"/>
</dbReference>
<proteinExistence type="predicted"/>
<dbReference type="InterPro" id="IPR002173">
    <property type="entry name" value="Carboh/pur_kinase_PfkB_CS"/>
</dbReference>
<reference evidence="4" key="1">
    <citation type="submission" date="2020-10" db="EMBL/GenBank/DDBJ databases">
        <title>Sequencing the genomes of 1000 actinobacteria strains.</title>
        <authorList>
            <person name="Klenk H.-P."/>
        </authorList>
    </citation>
    <scope>NUCLEOTIDE SEQUENCE</scope>
    <source>
        <strain evidence="4">DSM 45354</strain>
    </source>
</reference>
<evidence type="ECO:0000313" key="4">
    <source>
        <dbReference type="EMBL" id="MBE1610562.1"/>
    </source>
</evidence>
<dbReference type="InterPro" id="IPR029056">
    <property type="entry name" value="Ribokinase-like"/>
</dbReference>
<dbReference type="PANTHER" id="PTHR10584:SF166">
    <property type="entry name" value="RIBOKINASE"/>
    <property type="match status" value="1"/>
</dbReference>
<keyword evidence="2 4" id="KW-0418">Kinase</keyword>
<feature type="domain" description="Carbohydrate kinase PfkB" evidence="3">
    <location>
        <begin position="41"/>
        <end position="302"/>
    </location>
</feature>
<dbReference type="PROSITE" id="PS00584">
    <property type="entry name" value="PFKB_KINASES_2"/>
    <property type="match status" value="1"/>
</dbReference>
<dbReference type="Proteomes" id="UP000638648">
    <property type="component" value="Unassembled WGS sequence"/>
</dbReference>
<organism evidence="4 5">
    <name type="scientific">Actinopolymorpha pittospori</name>
    <dbReference type="NCBI Taxonomy" id="648752"/>
    <lineage>
        <taxon>Bacteria</taxon>
        <taxon>Bacillati</taxon>
        <taxon>Actinomycetota</taxon>
        <taxon>Actinomycetes</taxon>
        <taxon>Propionibacteriales</taxon>
        <taxon>Actinopolymorphaceae</taxon>
        <taxon>Actinopolymorpha</taxon>
    </lineage>
</organism>
<evidence type="ECO:0000259" key="3">
    <source>
        <dbReference type="Pfam" id="PF00294"/>
    </source>
</evidence>